<dbReference type="SUPFAM" id="SSF51735">
    <property type="entry name" value="NAD(P)-binding Rossmann-fold domains"/>
    <property type="match status" value="1"/>
</dbReference>
<accession>A0A6J4QEP9</accession>
<gene>
    <name evidence="4" type="ORF">AVDCRST_MAG14-109</name>
</gene>
<feature type="region of interest" description="Disordered" evidence="3">
    <location>
        <begin position="241"/>
        <end position="260"/>
    </location>
</feature>
<comment type="similarity">
    <text evidence="1">Belongs to the short-chain dehydrogenases/reductases (SDR) family.</text>
</comment>
<organism evidence="4">
    <name type="scientific">uncultured Rubrobacteraceae bacterium</name>
    <dbReference type="NCBI Taxonomy" id="349277"/>
    <lineage>
        <taxon>Bacteria</taxon>
        <taxon>Bacillati</taxon>
        <taxon>Actinomycetota</taxon>
        <taxon>Rubrobacteria</taxon>
        <taxon>Rubrobacterales</taxon>
        <taxon>Rubrobacteraceae</taxon>
        <taxon>environmental samples</taxon>
    </lineage>
</organism>
<name>A0A6J4QEP9_9ACTN</name>
<evidence type="ECO:0000313" key="4">
    <source>
        <dbReference type="EMBL" id="CAA9442786.1"/>
    </source>
</evidence>
<evidence type="ECO:0000256" key="2">
    <source>
        <dbReference type="ARBA" id="ARBA00023002"/>
    </source>
</evidence>
<dbReference type="CDD" id="cd05233">
    <property type="entry name" value="SDR_c"/>
    <property type="match status" value="1"/>
</dbReference>
<dbReference type="GO" id="GO:0016491">
    <property type="term" value="F:oxidoreductase activity"/>
    <property type="evidence" value="ECO:0007669"/>
    <property type="project" value="UniProtKB-KW"/>
</dbReference>
<reference evidence="4" key="1">
    <citation type="submission" date="2020-02" db="EMBL/GenBank/DDBJ databases">
        <authorList>
            <person name="Meier V. D."/>
        </authorList>
    </citation>
    <scope>NUCLEOTIDE SEQUENCE</scope>
    <source>
        <strain evidence="4">AVDCRST_MAG14</strain>
    </source>
</reference>
<sequence length="260" mass="26770">MYNSANSFPVHVVLGATGGIGSALCRMLSESGAQLVVGARTENSLKKLAGETGAHPVPLDATRTEEVDRLFTQAVEEFGRVDGAANCVGSFMLKPAHLTSDEDLARTISLNLNTAFGTVKAAAKHMPDGGSIVLLSSVAARAGLANHEAVAAAKGAVTGLGLSAAASYAGRGLRFNIVAPGLVRTPMTEKVTGSETARRASTDLHPLGRLGEPEDVAAMISWLLDPAQSWVTGQTFGVDGGLSTLRPLPRRTPSPAKSSS</sequence>
<evidence type="ECO:0000256" key="1">
    <source>
        <dbReference type="ARBA" id="ARBA00006484"/>
    </source>
</evidence>
<feature type="compositionally biased region" description="Low complexity" evidence="3">
    <location>
        <begin position="242"/>
        <end position="260"/>
    </location>
</feature>
<dbReference type="AlphaFoldDB" id="A0A6J4QEP9"/>
<dbReference type="FunFam" id="3.40.50.720:FF:000084">
    <property type="entry name" value="Short-chain dehydrogenase reductase"/>
    <property type="match status" value="1"/>
</dbReference>
<evidence type="ECO:0000256" key="3">
    <source>
        <dbReference type="SAM" id="MobiDB-lite"/>
    </source>
</evidence>
<dbReference type="InterPro" id="IPR051122">
    <property type="entry name" value="SDR_DHRS6-like"/>
</dbReference>
<proteinExistence type="inferred from homology"/>
<dbReference type="PANTHER" id="PTHR43477">
    <property type="entry name" value="DIHYDROANTICAPSIN 7-DEHYDROGENASE"/>
    <property type="match status" value="1"/>
</dbReference>
<dbReference type="InterPro" id="IPR002347">
    <property type="entry name" value="SDR_fam"/>
</dbReference>
<dbReference type="InterPro" id="IPR036291">
    <property type="entry name" value="NAD(P)-bd_dom_sf"/>
</dbReference>
<dbReference type="EMBL" id="CADCVG010000004">
    <property type="protein sequence ID" value="CAA9442786.1"/>
    <property type="molecule type" value="Genomic_DNA"/>
</dbReference>
<dbReference type="PANTHER" id="PTHR43477:SF1">
    <property type="entry name" value="DIHYDROANTICAPSIN 7-DEHYDROGENASE"/>
    <property type="match status" value="1"/>
</dbReference>
<keyword evidence="2" id="KW-0560">Oxidoreductase</keyword>
<dbReference type="Gene3D" id="3.40.50.720">
    <property type="entry name" value="NAD(P)-binding Rossmann-like Domain"/>
    <property type="match status" value="1"/>
</dbReference>
<dbReference type="PRINTS" id="PR00081">
    <property type="entry name" value="GDHRDH"/>
</dbReference>
<dbReference type="Pfam" id="PF13561">
    <property type="entry name" value="adh_short_C2"/>
    <property type="match status" value="1"/>
</dbReference>
<protein>
    <recommendedName>
        <fullName evidence="5">3-oxoacyl-[acyl-carrier protein] reductase</fullName>
    </recommendedName>
</protein>
<evidence type="ECO:0008006" key="5">
    <source>
        <dbReference type="Google" id="ProtNLM"/>
    </source>
</evidence>